<accession>A0A0C9TXZ2</accession>
<organism evidence="1 2">
    <name type="scientific">Sphaerobolus stellatus (strain SS14)</name>
    <dbReference type="NCBI Taxonomy" id="990650"/>
    <lineage>
        <taxon>Eukaryota</taxon>
        <taxon>Fungi</taxon>
        <taxon>Dikarya</taxon>
        <taxon>Basidiomycota</taxon>
        <taxon>Agaricomycotina</taxon>
        <taxon>Agaricomycetes</taxon>
        <taxon>Phallomycetidae</taxon>
        <taxon>Geastrales</taxon>
        <taxon>Sphaerobolaceae</taxon>
        <taxon>Sphaerobolus</taxon>
    </lineage>
</organism>
<dbReference type="EMBL" id="KN837190">
    <property type="protein sequence ID" value="KIJ35348.1"/>
    <property type="molecule type" value="Genomic_DNA"/>
</dbReference>
<evidence type="ECO:0000313" key="1">
    <source>
        <dbReference type="EMBL" id="KIJ35348.1"/>
    </source>
</evidence>
<keyword evidence="2" id="KW-1185">Reference proteome</keyword>
<dbReference type="AlphaFoldDB" id="A0A0C9TXZ2"/>
<protein>
    <submittedName>
        <fullName evidence="1">Uncharacterized protein</fullName>
    </submittedName>
</protein>
<dbReference type="Proteomes" id="UP000054279">
    <property type="component" value="Unassembled WGS sequence"/>
</dbReference>
<name>A0A0C9TXZ2_SPHS4</name>
<sequence>MIELWCTFWGYIRQGDHLERTFVAIPARLPTHLRFDVTIPVLAWDLDFHYTHAIGFRCATWILQ</sequence>
<dbReference type="HOGENOM" id="CLU_3070210_0_0_1"/>
<proteinExistence type="predicted"/>
<evidence type="ECO:0000313" key="2">
    <source>
        <dbReference type="Proteomes" id="UP000054279"/>
    </source>
</evidence>
<gene>
    <name evidence="1" type="ORF">M422DRAFT_34786</name>
</gene>
<reference evidence="1 2" key="1">
    <citation type="submission" date="2014-06" db="EMBL/GenBank/DDBJ databases">
        <title>Evolutionary Origins and Diversification of the Mycorrhizal Mutualists.</title>
        <authorList>
            <consortium name="DOE Joint Genome Institute"/>
            <consortium name="Mycorrhizal Genomics Consortium"/>
            <person name="Kohler A."/>
            <person name="Kuo A."/>
            <person name="Nagy L.G."/>
            <person name="Floudas D."/>
            <person name="Copeland A."/>
            <person name="Barry K.W."/>
            <person name="Cichocki N."/>
            <person name="Veneault-Fourrey C."/>
            <person name="LaButti K."/>
            <person name="Lindquist E.A."/>
            <person name="Lipzen A."/>
            <person name="Lundell T."/>
            <person name="Morin E."/>
            <person name="Murat C."/>
            <person name="Riley R."/>
            <person name="Ohm R."/>
            <person name="Sun H."/>
            <person name="Tunlid A."/>
            <person name="Henrissat B."/>
            <person name="Grigoriev I.V."/>
            <person name="Hibbett D.S."/>
            <person name="Martin F."/>
        </authorList>
    </citation>
    <scope>NUCLEOTIDE SEQUENCE [LARGE SCALE GENOMIC DNA]</scope>
    <source>
        <strain evidence="1 2">SS14</strain>
    </source>
</reference>